<proteinExistence type="predicted"/>
<evidence type="ECO:0000313" key="3">
    <source>
        <dbReference type="Proteomes" id="UP001597024"/>
    </source>
</evidence>
<accession>A0ABW3DNX1</accession>
<gene>
    <name evidence="2" type="ORF">ACFQ08_08890</name>
</gene>
<reference evidence="3" key="1">
    <citation type="journal article" date="2019" name="Int. J. Syst. Evol. Microbiol.">
        <title>The Global Catalogue of Microorganisms (GCM) 10K type strain sequencing project: providing services to taxonomists for standard genome sequencing and annotation.</title>
        <authorList>
            <consortium name="The Broad Institute Genomics Platform"/>
            <consortium name="The Broad Institute Genome Sequencing Center for Infectious Disease"/>
            <person name="Wu L."/>
            <person name="Ma J."/>
        </authorList>
    </citation>
    <scope>NUCLEOTIDE SEQUENCE [LARGE SCALE GENOMIC DNA]</scope>
    <source>
        <strain evidence="3">CCUG 62974</strain>
    </source>
</reference>
<feature type="region of interest" description="Disordered" evidence="1">
    <location>
        <begin position="20"/>
        <end position="69"/>
    </location>
</feature>
<evidence type="ECO:0000313" key="2">
    <source>
        <dbReference type="EMBL" id="MFD0884667.1"/>
    </source>
</evidence>
<protein>
    <submittedName>
        <fullName evidence="2">Uncharacterized protein</fullName>
    </submittedName>
</protein>
<evidence type="ECO:0000256" key="1">
    <source>
        <dbReference type="SAM" id="MobiDB-lite"/>
    </source>
</evidence>
<dbReference type="Proteomes" id="UP001597024">
    <property type="component" value="Unassembled WGS sequence"/>
</dbReference>
<sequence length="69" mass="7056">MSDPFTVAVAIDERGTIAVGLADDNENGDSIPPSGLGGGKYGSNRPRSAFVRPPCPIAGKQRVSDPTAT</sequence>
<keyword evidence="3" id="KW-1185">Reference proteome</keyword>
<comment type="caution">
    <text evidence="2">The sequence shown here is derived from an EMBL/GenBank/DDBJ whole genome shotgun (WGS) entry which is preliminary data.</text>
</comment>
<organism evidence="2 3">
    <name type="scientific">Streptosporangium algeriense</name>
    <dbReference type="NCBI Taxonomy" id="1682748"/>
    <lineage>
        <taxon>Bacteria</taxon>
        <taxon>Bacillati</taxon>
        <taxon>Actinomycetota</taxon>
        <taxon>Actinomycetes</taxon>
        <taxon>Streptosporangiales</taxon>
        <taxon>Streptosporangiaceae</taxon>
        <taxon>Streptosporangium</taxon>
    </lineage>
</organism>
<dbReference type="EMBL" id="JBHTHX010000206">
    <property type="protein sequence ID" value="MFD0884667.1"/>
    <property type="molecule type" value="Genomic_DNA"/>
</dbReference>
<name>A0ABW3DNX1_9ACTN</name>